<dbReference type="Proteomes" id="UP001596067">
    <property type="component" value="Unassembled WGS sequence"/>
</dbReference>
<comment type="caution">
    <text evidence="1">The sequence shown here is derived from an EMBL/GenBank/DDBJ whole genome shotgun (WGS) entry which is preliminary data.</text>
</comment>
<dbReference type="EMBL" id="JBHSOD010000027">
    <property type="protein sequence ID" value="MFC5887422.1"/>
    <property type="molecule type" value="Genomic_DNA"/>
</dbReference>
<dbReference type="RefSeq" id="WP_313765217.1">
    <property type="nucleotide sequence ID" value="NZ_BAAAVH010000018.1"/>
</dbReference>
<keyword evidence="2" id="KW-1185">Reference proteome</keyword>
<proteinExistence type="predicted"/>
<evidence type="ECO:0000313" key="2">
    <source>
        <dbReference type="Proteomes" id="UP001596067"/>
    </source>
</evidence>
<gene>
    <name evidence="1" type="ORF">ACFP0N_20845</name>
</gene>
<sequence length="274" mass="30447">MADASSIADDIQRRIDEAQAAMTEEVFEGMLAKSGTDPADLAALLDVLAIGITNGSWRNSCLENWHAEGRLSDGDMMRVNSHTTHGVRQRLRGWTREFGVSSSEGLAGLTVDDADALGYRLFRWLTNPERKLQAGATLGELARTEADLDEYVEHADQSLRGFVAQMEDKGVRFGLLRTACHGALACQQWWGHPTWPERVDRFMAMLDNLEDDHWGPSAKYRERLLPEPLGLRDRSTVRATLLKAPWELDGATAEWITDAGIGYLTLTTNAPYTS</sequence>
<evidence type="ECO:0000313" key="1">
    <source>
        <dbReference type="EMBL" id="MFC5887422.1"/>
    </source>
</evidence>
<protein>
    <submittedName>
        <fullName evidence="1">Uncharacterized protein</fullName>
    </submittedName>
</protein>
<organism evidence="1 2">
    <name type="scientific">Kitasatospora aburaviensis</name>
    <dbReference type="NCBI Taxonomy" id="67265"/>
    <lineage>
        <taxon>Bacteria</taxon>
        <taxon>Bacillati</taxon>
        <taxon>Actinomycetota</taxon>
        <taxon>Actinomycetes</taxon>
        <taxon>Kitasatosporales</taxon>
        <taxon>Streptomycetaceae</taxon>
        <taxon>Kitasatospora</taxon>
    </lineage>
</organism>
<accession>A0ABW1EZK5</accession>
<name>A0ABW1EZK5_9ACTN</name>
<reference evidence="2" key="1">
    <citation type="journal article" date="2019" name="Int. J. Syst. Evol. Microbiol.">
        <title>The Global Catalogue of Microorganisms (GCM) 10K type strain sequencing project: providing services to taxonomists for standard genome sequencing and annotation.</title>
        <authorList>
            <consortium name="The Broad Institute Genomics Platform"/>
            <consortium name="The Broad Institute Genome Sequencing Center for Infectious Disease"/>
            <person name="Wu L."/>
            <person name="Ma J."/>
        </authorList>
    </citation>
    <scope>NUCLEOTIDE SEQUENCE [LARGE SCALE GENOMIC DNA]</scope>
    <source>
        <strain evidence="2">CGMCC 4.1469</strain>
    </source>
</reference>